<gene>
    <name evidence="2" type="ORF">BDV96DRAFT_153950</name>
</gene>
<name>A0A6A5Z2S3_9PLEO</name>
<feature type="region of interest" description="Disordered" evidence="1">
    <location>
        <begin position="152"/>
        <end position="181"/>
    </location>
</feature>
<accession>A0A6A5Z2S3</accession>
<dbReference type="EMBL" id="ML977330">
    <property type="protein sequence ID" value="KAF2112631.1"/>
    <property type="molecule type" value="Genomic_DNA"/>
</dbReference>
<evidence type="ECO:0000313" key="3">
    <source>
        <dbReference type="Proteomes" id="UP000799770"/>
    </source>
</evidence>
<dbReference type="AlphaFoldDB" id="A0A6A5Z2S3"/>
<proteinExistence type="predicted"/>
<reference evidence="2" key="1">
    <citation type="journal article" date="2020" name="Stud. Mycol.">
        <title>101 Dothideomycetes genomes: a test case for predicting lifestyles and emergence of pathogens.</title>
        <authorList>
            <person name="Haridas S."/>
            <person name="Albert R."/>
            <person name="Binder M."/>
            <person name="Bloem J."/>
            <person name="Labutti K."/>
            <person name="Salamov A."/>
            <person name="Andreopoulos B."/>
            <person name="Baker S."/>
            <person name="Barry K."/>
            <person name="Bills G."/>
            <person name="Bluhm B."/>
            <person name="Cannon C."/>
            <person name="Castanera R."/>
            <person name="Culley D."/>
            <person name="Daum C."/>
            <person name="Ezra D."/>
            <person name="Gonzalez J."/>
            <person name="Henrissat B."/>
            <person name="Kuo A."/>
            <person name="Liang C."/>
            <person name="Lipzen A."/>
            <person name="Lutzoni F."/>
            <person name="Magnuson J."/>
            <person name="Mondo S."/>
            <person name="Nolan M."/>
            <person name="Ohm R."/>
            <person name="Pangilinan J."/>
            <person name="Park H.-J."/>
            <person name="Ramirez L."/>
            <person name="Alfaro M."/>
            <person name="Sun H."/>
            <person name="Tritt A."/>
            <person name="Yoshinaga Y."/>
            <person name="Zwiers L.-H."/>
            <person name="Turgeon B."/>
            <person name="Goodwin S."/>
            <person name="Spatafora J."/>
            <person name="Crous P."/>
            <person name="Grigoriev I."/>
        </authorList>
    </citation>
    <scope>NUCLEOTIDE SEQUENCE</scope>
    <source>
        <strain evidence="2">CBS 627.86</strain>
    </source>
</reference>
<evidence type="ECO:0000313" key="2">
    <source>
        <dbReference type="EMBL" id="KAF2112631.1"/>
    </source>
</evidence>
<evidence type="ECO:0000256" key="1">
    <source>
        <dbReference type="SAM" id="MobiDB-lite"/>
    </source>
</evidence>
<organism evidence="2 3">
    <name type="scientific">Lophiotrema nucula</name>
    <dbReference type="NCBI Taxonomy" id="690887"/>
    <lineage>
        <taxon>Eukaryota</taxon>
        <taxon>Fungi</taxon>
        <taxon>Dikarya</taxon>
        <taxon>Ascomycota</taxon>
        <taxon>Pezizomycotina</taxon>
        <taxon>Dothideomycetes</taxon>
        <taxon>Pleosporomycetidae</taxon>
        <taxon>Pleosporales</taxon>
        <taxon>Lophiotremataceae</taxon>
        <taxon>Lophiotrema</taxon>
    </lineage>
</organism>
<keyword evidence="3" id="KW-1185">Reference proteome</keyword>
<sequence length="181" mass="20334">MEPWGYNPDARETPLRYPFDAIVPKGFSIHSTCRIRACMCACFYEMGINPSTCGLSNTTQSLSRIGDEANDLRLDSTVPYGRAIRAENRVRTMTSNQVLGSLNESFQETWLAQLVRPSTAQRLPSTGFFSHQAISPRKILHRLSENTGIDESIQSQGTDFRAEGSPAQREERRTTLNFGNR</sequence>
<protein>
    <submittedName>
        <fullName evidence="2">Uncharacterized protein</fullName>
    </submittedName>
</protein>
<dbReference type="Proteomes" id="UP000799770">
    <property type="component" value="Unassembled WGS sequence"/>
</dbReference>